<evidence type="ECO:0000256" key="9">
    <source>
        <dbReference type="ARBA" id="ARBA00022801"/>
    </source>
</evidence>
<dbReference type="AlphaFoldDB" id="A0A7H1AZQ3"/>
<feature type="transmembrane region" description="Helical" evidence="13">
    <location>
        <begin position="56"/>
        <end position="77"/>
    </location>
</feature>
<dbReference type="Gene3D" id="2.170.230.10">
    <property type="match status" value="1"/>
</dbReference>
<feature type="domain" description="Peptidase S26" evidence="15">
    <location>
        <begin position="59"/>
        <end position="290"/>
    </location>
</feature>
<evidence type="ECO:0000256" key="11">
    <source>
        <dbReference type="ARBA" id="ARBA00023136"/>
    </source>
</evidence>
<dbReference type="GO" id="GO:0004252">
    <property type="term" value="F:serine-type endopeptidase activity"/>
    <property type="evidence" value="ECO:0007669"/>
    <property type="project" value="InterPro"/>
</dbReference>
<evidence type="ECO:0000256" key="2">
    <source>
        <dbReference type="ARBA" id="ARBA00004651"/>
    </source>
</evidence>
<evidence type="ECO:0000256" key="6">
    <source>
        <dbReference type="ARBA" id="ARBA00022475"/>
    </source>
</evidence>
<dbReference type="PROSITE" id="PS00760">
    <property type="entry name" value="SPASE_I_2"/>
    <property type="match status" value="1"/>
</dbReference>
<dbReference type="InterPro" id="IPR019756">
    <property type="entry name" value="Pept_S26A_signal_pept_1_Ser-AS"/>
</dbReference>
<dbReference type="InterPro" id="IPR000223">
    <property type="entry name" value="Pept_S26A_signal_pept_1"/>
</dbReference>
<evidence type="ECO:0000256" key="14">
    <source>
        <dbReference type="RuleBase" id="RU362042"/>
    </source>
</evidence>
<proteinExistence type="inferred from homology"/>
<name>A0A7H1AZQ3_9GAMM</name>
<organism evidence="16 17">
    <name type="scientific">Buchnera aphidicola</name>
    <name type="common">Pentalonia nigronervosa</name>
    <dbReference type="NCBI Taxonomy" id="1309793"/>
    <lineage>
        <taxon>Bacteria</taxon>
        <taxon>Pseudomonadati</taxon>
        <taxon>Pseudomonadota</taxon>
        <taxon>Gammaproteobacteria</taxon>
        <taxon>Enterobacterales</taxon>
        <taxon>Erwiniaceae</taxon>
        <taxon>Buchnera</taxon>
    </lineage>
</organism>
<feature type="active site" evidence="12">
    <location>
        <position position="87"/>
    </location>
</feature>
<dbReference type="InterPro" id="IPR019533">
    <property type="entry name" value="Peptidase_S26"/>
</dbReference>
<dbReference type="InterPro" id="IPR019766">
    <property type="entry name" value="Sign_pep_all-beta_subdom"/>
</dbReference>
<dbReference type="PROSITE" id="PS00761">
    <property type="entry name" value="SPASE_I_3"/>
    <property type="match status" value="1"/>
</dbReference>
<protein>
    <recommendedName>
        <fullName evidence="5 13">Signal peptidase I</fullName>
        <ecNumber evidence="4 13">3.4.21.89</ecNumber>
    </recommendedName>
</protein>
<evidence type="ECO:0000259" key="15">
    <source>
        <dbReference type="Pfam" id="PF10502"/>
    </source>
</evidence>
<dbReference type="NCBIfam" id="NF008114">
    <property type="entry name" value="PRK10861.1"/>
    <property type="match status" value="1"/>
</dbReference>
<dbReference type="SUPFAM" id="SSF51306">
    <property type="entry name" value="LexA/Signal peptidase"/>
    <property type="match status" value="1"/>
</dbReference>
<evidence type="ECO:0000313" key="17">
    <source>
        <dbReference type="Proteomes" id="UP000516346"/>
    </source>
</evidence>
<evidence type="ECO:0000256" key="1">
    <source>
        <dbReference type="ARBA" id="ARBA00000677"/>
    </source>
</evidence>
<evidence type="ECO:0000256" key="13">
    <source>
        <dbReference type="RuleBase" id="RU003993"/>
    </source>
</evidence>
<gene>
    <name evidence="16" type="primary">lepB</name>
    <name evidence="16" type="ORF">ICW73_00590</name>
</gene>
<comment type="catalytic activity">
    <reaction evidence="1 13">
        <text>Cleavage of hydrophobic, N-terminal signal or leader sequences from secreted and periplasmic proteins.</text>
        <dbReference type="EC" id="3.4.21.89"/>
    </reaction>
</comment>
<keyword evidence="10 13" id="KW-1133">Transmembrane helix</keyword>
<evidence type="ECO:0000256" key="7">
    <source>
        <dbReference type="ARBA" id="ARBA00022670"/>
    </source>
</evidence>
<evidence type="ECO:0000256" key="8">
    <source>
        <dbReference type="ARBA" id="ARBA00022692"/>
    </source>
</evidence>
<dbReference type="PANTHER" id="PTHR43390:SF1">
    <property type="entry name" value="CHLOROPLAST PROCESSING PEPTIDASE"/>
    <property type="match status" value="1"/>
</dbReference>
<evidence type="ECO:0000256" key="12">
    <source>
        <dbReference type="PIRSR" id="PIRSR600223-1"/>
    </source>
</evidence>
<dbReference type="Gene3D" id="2.10.109.10">
    <property type="entry name" value="Umud Fragment, subunit A"/>
    <property type="match status" value="1"/>
</dbReference>
<dbReference type="EC" id="3.4.21.89" evidence="4 13"/>
<feature type="transmembrane region" description="Helical" evidence="13">
    <location>
        <begin position="6"/>
        <end position="25"/>
    </location>
</feature>
<keyword evidence="9 13" id="KW-0378">Hydrolase</keyword>
<evidence type="ECO:0000256" key="3">
    <source>
        <dbReference type="ARBA" id="ARBA00009370"/>
    </source>
</evidence>
<sequence length="313" mass="37208">MADILTIFLFSGTILTGVLWLFNCVKRIINYFRQKKNNNNYAHKDNLSHLKYENRYLTYLISLFPVFFLVFIIRSFIYEPFQIPSGSMMPTLLIGDFILVEKFSYGIKEPITQTLLFRNHLPKRGDIVVFKHPIQNKINYVKRIIGLPGDKIKYDIHKKRIKIYPNYLSNYIHSKKLPIVYKKIKLSNFVQKIHFFNPKNSIKKNKIYNSLHLDITEENINNHKHHILLLHHISSNVKNYYHQKGLMKFTWIVPDNQYFVMGDNRDNSLDSRYWGFVPEKNLVGKVVKIWMSLDKNENEWPTGIRVNRIGSIN</sequence>
<dbReference type="GO" id="GO:0009003">
    <property type="term" value="F:signal peptidase activity"/>
    <property type="evidence" value="ECO:0007669"/>
    <property type="project" value="UniProtKB-EC"/>
</dbReference>
<evidence type="ECO:0000313" key="16">
    <source>
        <dbReference type="EMBL" id="QNS01958.1"/>
    </source>
</evidence>
<dbReference type="GO" id="GO:0005886">
    <property type="term" value="C:plasma membrane"/>
    <property type="evidence" value="ECO:0007669"/>
    <property type="project" value="UniProtKB-SubCell"/>
</dbReference>
<keyword evidence="11 13" id="KW-0472">Membrane</keyword>
<feature type="active site" evidence="12">
    <location>
        <position position="142"/>
    </location>
</feature>
<dbReference type="Pfam" id="PF10502">
    <property type="entry name" value="Peptidase_S26"/>
    <property type="match status" value="1"/>
</dbReference>
<evidence type="ECO:0000256" key="5">
    <source>
        <dbReference type="ARBA" id="ARBA00019232"/>
    </source>
</evidence>
<dbReference type="PROSITE" id="PS00501">
    <property type="entry name" value="SPASE_I_1"/>
    <property type="match status" value="1"/>
</dbReference>
<dbReference type="CDD" id="cd06530">
    <property type="entry name" value="S26_SPase_I"/>
    <property type="match status" value="1"/>
</dbReference>
<dbReference type="InterPro" id="IPR019758">
    <property type="entry name" value="Pept_S26A_signal_pept_1_CS"/>
</dbReference>
<keyword evidence="6" id="KW-1003">Cell membrane</keyword>
<comment type="similarity">
    <text evidence="3 14">Belongs to the peptidase S26 family.</text>
</comment>
<dbReference type="NCBIfam" id="TIGR02227">
    <property type="entry name" value="sigpep_I_bact"/>
    <property type="match status" value="1"/>
</dbReference>
<dbReference type="PANTHER" id="PTHR43390">
    <property type="entry name" value="SIGNAL PEPTIDASE I"/>
    <property type="match status" value="1"/>
</dbReference>
<evidence type="ECO:0000256" key="10">
    <source>
        <dbReference type="ARBA" id="ARBA00022989"/>
    </source>
</evidence>
<evidence type="ECO:0000256" key="4">
    <source>
        <dbReference type="ARBA" id="ARBA00013208"/>
    </source>
</evidence>
<keyword evidence="7 13" id="KW-0645">Protease</keyword>
<keyword evidence="8 13" id="KW-0812">Transmembrane</keyword>
<dbReference type="Proteomes" id="UP000516346">
    <property type="component" value="Chromosome"/>
</dbReference>
<dbReference type="EMBL" id="CP061275">
    <property type="protein sequence ID" value="QNS01958.1"/>
    <property type="molecule type" value="Genomic_DNA"/>
</dbReference>
<dbReference type="GO" id="GO:0006465">
    <property type="term" value="P:signal peptide processing"/>
    <property type="evidence" value="ECO:0007669"/>
    <property type="project" value="InterPro"/>
</dbReference>
<accession>A0A7H1AZQ3</accession>
<comment type="subcellular location">
    <subcellularLocation>
        <location evidence="2">Cell membrane</location>
        <topology evidence="2">Multi-pass membrane protein</topology>
    </subcellularLocation>
    <subcellularLocation>
        <location evidence="14">Membrane</location>
        <topology evidence="14">Multi-pass membrane protein</topology>
    </subcellularLocation>
</comment>
<dbReference type="InterPro" id="IPR019757">
    <property type="entry name" value="Pept_S26A_signal_pept_1_Lys-AS"/>
</dbReference>
<dbReference type="InterPro" id="IPR036286">
    <property type="entry name" value="LexA/Signal_pep-like_sf"/>
</dbReference>
<reference evidence="16 17" key="1">
    <citation type="submission" date="2020-09" db="EMBL/GenBank/DDBJ databases">
        <title>Genome sequence of the banana aphid, Pentalonia nigronervosa Coquerel (Hemiptera: Aphididae) and its symbionts.</title>
        <authorList>
            <person name="Mathers T.C."/>
            <person name="Mugford S.T."/>
            <person name="Hogenhout S.A."/>
            <person name="Tripathi L."/>
        </authorList>
    </citation>
    <scope>NUCLEOTIDE SEQUENCE [LARGE SCALE GENOMIC DNA]</scope>
    <source>
        <strain evidence="16">Ba4</strain>
    </source>
</reference>
<dbReference type="PRINTS" id="PR00727">
    <property type="entry name" value="LEADERPTASE"/>
</dbReference>